<feature type="domain" description="VWFA" evidence="2">
    <location>
        <begin position="299"/>
        <end position="483"/>
    </location>
</feature>
<dbReference type="InterPro" id="IPR013694">
    <property type="entry name" value="VIT"/>
</dbReference>
<dbReference type="InterPro" id="IPR002035">
    <property type="entry name" value="VWF_A"/>
</dbReference>
<feature type="region of interest" description="Disordered" evidence="1">
    <location>
        <begin position="496"/>
        <end position="542"/>
    </location>
</feature>
<dbReference type="EMBL" id="JAAOAO010000065">
    <property type="protein sequence ID" value="KAF5565024.1"/>
    <property type="molecule type" value="Genomic_DNA"/>
</dbReference>
<dbReference type="PROSITE" id="PS50234">
    <property type="entry name" value="VWFA"/>
    <property type="match status" value="1"/>
</dbReference>
<organism evidence="4 5">
    <name type="scientific">Fusarium napiforme</name>
    <dbReference type="NCBI Taxonomy" id="42672"/>
    <lineage>
        <taxon>Eukaryota</taxon>
        <taxon>Fungi</taxon>
        <taxon>Dikarya</taxon>
        <taxon>Ascomycota</taxon>
        <taxon>Pezizomycotina</taxon>
        <taxon>Sordariomycetes</taxon>
        <taxon>Hypocreomycetidae</taxon>
        <taxon>Hypocreales</taxon>
        <taxon>Nectriaceae</taxon>
        <taxon>Fusarium</taxon>
        <taxon>Fusarium fujikuroi species complex</taxon>
    </lineage>
</organism>
<evidence type="ECO:0000313" key="4">
    <source>
        <dbReference type="EMBL" id="KAF5565024.1"/>
    </source>
</evidence>
<feature type="domain" description="VIT" evidence="3">
    <location>
        <begin position="10"/>
        <end position="138"/>
    </location>
</feature>
<dbReference type="AlphaFoldDB" id="A0A8H5K1F6"/>
<comment type="caution">
    <text evidence="4">The sequence shown here is derived from an EMBL/GenBank/DDBJ whole genome shotgun (WGS) entry which is preliminary data.</text>
</comment>
<keyword evidence="5" id="KW-1185">Reference proteome</keyword>
<evidence type="ECO:0000313" key="5">
    <source>
        <dbReference type="Proteomes" id="UP000574317"/>
    </source>
</evidence>
<evidence type="ECO:0000256" key="1">
    <source>
        <dbReference type="SAM" id="MobiDB-lite"/>
    </source>
</evidence>
<protein>
    <submittedName>
        <fullName evidence="4">von Willebrdomain-containing protein</fullName>
    </submittedName>
</protein>
<dbReference type="SUPFAM" id="SSF53300">
    <property type="entry name" value="vWA-like"/>
    <property type="match status" value="1"/>
</dbReference>
<name>A0A8H5K1F6_9HYPO</name>
<dbReference type="Proteomes" id="UP000574317">
    <property type="component" value="Unassembled WGS sequence"/>
</dbReference>
<feature type="compositionally biased region" description="Acidic residues" evidence="1">
    <location>
        <begin position="736"/>
        <end position="754"/>
    </location>
</feature>
<dbReference type="PROSITE" id="PS51468">
    <property type="entry name" value="VIT"/>
    <property type="match status" value="1"/>
</dbReference>
<gene>
    <name evidence="4" type="ORF">FNAPI_1843</name>
</gene>
<evidence type="ECO:0000259" key="2">
    <source>
        <dbReference type="PROSITE" id="PS50234"/>
    </source>
</evidence>
<dbReference type="PANTHER" id="PTHR45737:SF6">
    <property type="entry name" value="VON WILLEBRAND FACTOR A DOMAIN-CONTAINING PROTEIN 5A"/>
    <property type="match status" value="1"/>
</dbReference>
<dbReference type="SMART" id="SM00327">
    <property type="entry name" value="VWA"/>
    <property type="match status" value="1"/>
</dbReference>
<dbReference type="PANTHER" id="PTHR45737">
    <property type="entry name" value="VON WILLEBRAND FACTOR A DOMAIN-CONTAINING PROTEIN 5A"/>
    <property type="match status" value="1"/>
</dbReference>
<reference evidence="4 5" key="1">
    <citation type="submission" date="2020-05" db="EMBL/GenBank/DDBJ databases">
        <title>Identification and distribution of gene clusters putatively required for synthesis of sphingolipid metabolism inhibitors in phylogenetically diverse species of the filamentous fungus Fusarium.</title>
        <authorList>
            <person name="Kim H.-S."/>
            <person name="Busman M."/>
            <person name="Brown D.W."/>
            <person name="Divon H."/>
            <person name="Uhlig S."/>
            <person name="Proctor R.H."/>
        </authorList>
    </citation>
    <scope>NUCLEOTIDE SEQUENCE [LARGE SCALE GENOMIC DNA]</scope>
    <source>
        <strain evidence="4 5">NRRL 25196</strain>
    </source>
</reference>
<feature type="compositionally biased region" description="Gly residues" evidence="1">
    <location>
        <begin position="507"/>
        <end position="517"/>
    </location>
</feature>
<feature type="region of interest" description="Disordered" evidence="1">
    <location>
        <begin position="733"/>
        <end position="754"/>
    </location>
</feature>
<dbReference type="InterPro" id="IPR036465">
    <property type="entry name" value="vWFA_dom_sf"/>
</dbReference>
<accession>A0A8H5K1F6</accession>
<proteinExistence type="predicted"/>
<evidence type="ECO:0000259" key="3">
    <source>
        <dbReference type="PROSITE" id="PS51468"/>
    </source>
</evidence>
<dbReference type="Gene3D" id="3.40.50.410">
    <property type="entry name" value="von Willebrand factor, type A domain"/>
    <property type="match status" value="1"/>
</dbReference>
<dbReference type="SMART" id="SM00609">
    <property type="entry name" value="VIT"/>
    <property type="match status" value="1"/>
</dbReference>
<dbReference type="Pfam" id="PF08487">
    <property type="entry name" value="VIT"/>
    <property type="match status" value="1"/>
</dbReference>
<dbReference type="Pfam" id="PF13768">
    <property type="entry name" value="VWA_3"/>
    <property type="match status" value="1"/>
</dbReference>
<sequence>MAYVGPAQRRQGVYCHEHWEPVGYPLLSSRYDYIVKDVFVQAKLTETYEAQTNIEREVSYIFEVPPEASVTGFNAQVGNTRIEGIVEEKTEANNKYKKAKDAGVQAWKLDKVNDEVFQISLGNASPNSKIIISITLVSVTYAYVISSDTIEDSVRLTIPAGLAPRPGAGPASQTTVPTAPAGANAVTITVGIEGEEDSSIMNLECLSHRARIFYGFSDDSAEHLPPREKKKQKKDWKAYVKFESKQFIAKHFVLVWTVDEIDEARCQVEQLSTAGNQGSTVAFALTLVSNFDLDPDEHEYIFLVDSSGSMSGQRAQNAIGVVRAMLGLLPGQMNSTFNIYNFTTSASSILPGKRSVPYDTANVANALNQLKANAYGGTDIDKALKTVFSERNTSKPRCSVIVITDGLDWGVTAATKTVQENVANAAAKSKLLRVFVLGLGDDVSRGMCEALARAGSGATAYITESELYDDHQTEKAETLIKSINLAPVRVRSIDWGMQLTQPRTTGGSSGRDQGGGRRQPNQSELGPRAKGSNLRPTSALQQAPKPGTMFWAIRSYWYAIISGTFKPDFQAKIVYEVPGMRTGPITKEVSYTFPTPSNTSTRSNRVIHTLAARALIQTFEDKALSTTDPDEKYANEAEIIRLGKTYSLASTQTSFVATMNGTGIRTNVAGNAPASSQRLLSSVSLSNQSDLGFVATQAPSGGASVGSYALASGISNRSLAQPRMMRMAISSNTFEDPQDDQDSPEEDDYDEDGDAAGDSLSLLIDAQEGNGSFDSTVVEVNVFPSTGIPEIPAFITTLQGRENIKEQIWLAICVIAFFQKKHGDRRNEWSDAKSKAEKFVKTTFCCIFGLDSASVIVFSTILWMTQKVTFIDLRRIGFVPELD</sequence>